<dbReference type="PROSITE" id="PS50088">
    <property type="entry name" value="ANK_REPEAT"/>
    <property type="match status" value="5"/>
</dbReference>
<dbReference type="Pfam" id="PF12774">
    <property type="entry name" value="AAA_6"/>
    <property type="match status" value="2"/>
</dbReference>
<comment type="similarity">
    <text evidence="2">Belongs to the dynein heavy chain family.</text>
</comment>
<dbReference type="Gene3D" id="1.20.58.1120">
    <property type="match status" value="1"/>
</dbReference>
<feature type="repeat" description="ANK" evidence="3">
    <location>
        <begin position="916"/>
        <end position="948"/>
    </location>
</feature>
<dbReference type="SUPFAM" id="SSF48403">
    <property type="entry name" value="Ankyrin repeat"/>
    <property type="match status" value="1"/>
</dbReference>
<feature type="compositionally biased region" description="Basic and acidic residues" evidence="5">
    <location>
        <begin position="1"/>
        <end position="11"/>
    </location>
</feature>
<feature type="domain" description="Dynein heavy chain hydrolytic ATP-binding dynein motor region" evidence="8">
    <location>
        <begin position="2137"/>
        <end position="2253"/>
    </location>
</feature>
<evidence type="ECO:0000259" key="6">
    <source>
        <dbReference type="Pfam" id="PF05118"/>
    </source>
</evidence>
<sequence>MPGDSYGERRPRSAGAGTTPKQRAIYCEALVPEEGSGNNKLAGPSVGSEIRSARESRPVSASLFSARRRPPPGPTVLVNKPPTRYTDVDPKVCEAHKTVPGRAPRRVRIERLRRQYEAQDISALLLQRGVDYSDPGFKKQSALPLEPFDDTEYDVRSPQEWLQLGIDPRQGLFRPLQAKAFWSNAEGQGFWRKALVNHYDEKADRFEVKWDEPLPEEFAPKEGAKANERATVKDELDVQMPRLRVLFAAEDPLVFADRVAAACATRRSAEIMIRYNFYIDNMPTEDVQQLNTDQCEWLKDAVKLQPGSDVQSSDVQAVLHEVQLDFARTMNRVTFDTHTLRCAPGDALFSVCEAALMSPVAKALLLPGQPGGRQPAPLHGLLSIPHHDFAETFASLCFATLRVRSEVVFALQGVKANCEKTVAKECVFFLDFKRPLRIDEYRQMYRAATGQASLDLKEVWTASLHQIVTREFENVGKGWFNIQDQSQDLYRQGKLRRFLVLVRLIMQDTLCRIARDSVSALVRTVERLAPVSTRVESVSGASCNYRAGTDAHLRVPPQAFLLEVRAEEASTGHSGGFIFPTEPRRFIQATLDAYDAGLQVLNEVQPLDRLLIPNLSRLQSDAPSLIETVSAQEPWVTAARSRIEECLEATLSGPEDYLALFQDFEELLCRDPVSFVEEILHDVGDYRPSDEELCQAIYEELANEEKLLLTLPEVTDIGIFTIVCKDTRRILAAKHGTAAHLLVEHLVRRMRKQMEDPFVDLEDLIYAEHHMHSWGKLFTDSYGFPPWKAAVLWQGDLDSLRKASAADINAGNYDNRTCLHMAASQGNIDVVRCLVDGCQADLNVEDQFGGTPLDDALRNCHQEVARYLTTRGAVVGKTSFLGDHSGILCAAASKADLALLQALVRGGANLNLGDYDRRTALHLASSEGKFQVVQCLVELRADVSVQDRWGGTPLDDALRMGHKGVFSYLKRSGAVSGRSPTAVVTVDATALCDAAANGDLDRLKELVGNGLDVNSANEDGRTALHLASAQGLLLVIQSLLEELWANPISALDMRELLSTCSLEAAGAEGDLALKVDVNSANADRRTALHMASALGRLEAVKCLIKAGLEPCGLVASLWDFLLLVGNSSMSLVGAHVNNIAVALAVFGLRTPKTSAGQQVNALRDQIAIDVELFDTVESFRYRLGYEDIRQRWKLAAAPKQAMQEVARKLRSLQHHEAEFVRDLRNQQEEFMGFLEEIDTTIELLSRQPDYWDVARLKTIGDAVDSVKERITKAGQQARGLNSREVLLGRHQTDYSRVDQSAATFEPYCILWVTVRFWHTRREQWQSGSLAEVNAEEMEQQVSEGVVQLARVCQTFEEVPCAEPVMKLAQDTFAELQEFLPRVPLVTSLRMEGMTERHWKEIWDVVGQQINSEMKDFNLRALCGEPYKLQDHTEFLQSVAARANKEFSIERRLRQMCSAWDGVFFDCGEQYASSGTQVLGGMDNVSVLLDEQLAATQVLQHSPFKGHLAPEIEDWAVKLRYMLEHLEEWRRCQINWQYLQPIFDSLDVTRQLPSESRRFKAVDSLWRSTMQSTKEDPRALVCLGQAGMLDRWVKGNYDLESARRSLEYYLESKREKCSRLYFLSNNELLEVLSQSKDPRRVQPFINRLFTGVNELIFKGKIVSSIISPEGEEVHLHHEVGTRDGSVETWLGQLELALFATVRSAIATAVASWSPSGPPTSDLVAQAVLCAHQVHFTLAVESALATPHKGENDGTKLRQLLQQLEQDLISSAANLASSKGLKGSERALVEALAILKVHHRDVVASLVAASVTERSAFEWVSQLRHSWEVSNNEPDLITGPSTPQGCIWIRRASSGLPYGHEYLGEVARIVVTPTTLRCQAALLDLQCLGRGGAVFGKSGCGKSSTVQDLAREVGRHCLSFDCTSGLDRLLASQMLKGAAGSGSWCCFDELKSASPEALGLLAHLLAQIFAARSTLVREGLWAHAAKAEFDFEGSPCFVRASFGFFATLRTAPSDLSPFGLLPPSLVGSLRPVAMGDPDPVSLAEVYFIAAGFEDPSGLARKVVIAFRWLEDNLGGSNLEGGFTSSSLSNPRAIIIVVLKLCQIRKELGAPVAFLSGGAARQVSKQQKAQDHQKAQEQQNELKKLEAKEEEQYQLMRTIRDFMQPGLHVGLHPFLEDILSDLFPAAGDRADRQRGPTVVSAGGRGAVEVSSLAAAACEALHLDPGKAFTMKVVHLHTAVQSGQGVMLVGPAGSGKTACQRVLQRVLKGQSATEVTLHTLSPAAAEGGHFLGRFDQAEWRDGALAAAARCAASDATGASHWLVMDGPVVPSWADGVCAALDKGRRLCLGSGEVIKLHSNTILLFESEDLQSASPASVSRCLVVYFESATVGIMPQEPQATQSRRGHLRGEPVASGADSMVTSVCTGGLGGRFHGQCVTAWYGAEEEETEMSLLKAVSAAVRRLLPEAVSLAEAGAGEVVLSALAPGTAVAPHCARANHRLTAHLGLCVPRETSTSWPPACGIRVGDEWRCWEEGRVMIFDDSFEHEVRNDGASTRVVLLIRFWHPSLHSESLRQKTLAQIEADLAAAQRLRLLPPLAPAFSEPGPELEDHLLGIGGGACARCGASAEGADLELDEKLGRVTLVARCCGHIVF</sequence>
<keyword evidence="4" id="KW-0175">Coiled coil</keyword>
<dbReference type="Gene3D" id="3.20.180.20">
    <property type="entry name" value="Dynein heavy chain, N-terminal domain 2"/>
    <property type="match status" value="1"/>
</dbReference>
<comment type="similarity">
    <text evidence="1">Belongs to the aspartyl/asparaginyl beta-hydroxylase family.</text>
</comment>
<dbReference type="Proteomes" id="UP000626109">
    <property type="component" value="Unassembled WGS sequence"/>
</dbReference>
<dbReference type="SMART" id="SM00248">
    <property type="entry name" value="ANK"/>
    <property type="match status" value="8"/>
</dbReference>
<evidence type="ECO:0000256" key="4">
    <source>
        <dbReference type="SAM" id="Coils"/>
    </source>
</evidence>
<dbReference type="SUPFAM" id="SSF51197">
    <property type="entry name" value="Clavaminate synthase-like"/>
    <property type="match status" value="1"/>
</dbReference>
<feature type="coiled-coil region" evidence="4">
    <location>
        <begin position="2122"/>
        <end position="2152"/>
    </location>
</feature>
<dbReference type="GO" id="GO:0007018">
    <property type="term" value="P:microtubule-based movement"/>
    <property type="evidence" value="ECO:0007669"/>
    <property type="project" value="InterPro"/>
</dbReference>
<dbReference type="Pfam" id="PF05118">
    <property type="entry name" value="Asp_Arg_Hydrox"/>
    <property type="match status" value="1"/>
</dbReference>
<dbReference type="InterPro" id="IPR043157">
    <property type="entry name" value="Dynein_AAA1S"/>
</dbReference>
<dbReference type="Gene3D" id="1.20.140.100">
    <property type="entry name" value="Dynein heavy chain, N-terminal domain 2"/>
    <property type="match status" value="1"/>
</dbReference>
<evidence type="ECO:0000313" key="9">
    <source>
        <dbReference type="EMBL" id="CAE8683974.1"/>
    </source>
</evidence>
<dbReference type="InterPro" id="IPR035699">
    <property type="entry name" value="AAA_6"/>
</dbReference>
<evidence type="ECO:0000313" key="10">
    <source>
        <dbReference type="Proteomes" id="UP000626109"/>
    </source>
</evidence>
<dbReference type="PANTHER" id="PTHR45703:SF36">
    <property type="entry name" value="DYNEIN HEAVY CHAIN, CYTOPLASMIC"/>
    <property type="match status" value="1"/>
</dbReference>
<evidence type="ECO:0000256" key="5">
    <source>
        <dbReference type="SAM" id="MobiDB-lite"/>
    </source>
</evidence>
<evidence type="ECO:0000256" key="1">
    <source>
        <dbReference type="ARBA" id="ARBA00007730"/>
    </source>
</evidence>
<dbReference type="InterPro" id="IPR002110">
    <property type="entry name" value="Ankyrin_rpt"/>
</dbReference>
<organism evidence="9 10">
    <name type="scientific">Polarella glacialis</name>
    <name type="common">Dinoflagellate</name>
    <dbReference type="NCBI Taxonomy" id="89957"/>
    <lineage>
        <taxon>Eukaryota</taxon>
        <taxon>Sar</taxon>
        <taxon>Alveolata</taxon>
        <taxon>Dinophyceae</taxon>
        <taxon>Suessiales</taxon>
        <taxon>Suessiaceae</taxon>
        <taxon>Polarella</taxon>
    </lineage>
</organism>
<feature type="domain" description="Dynein heavy chain hydrolytic ATP-binding dynein motor region" evidence="8">
    <location>
        <begin position="1856"/>
        <end position="2071"/>
    </location>
</feature>
<dbReference type="InterPro" id="IPR036770">
    <property type="entry name" value="Ankyrin_rpt-contain_sf"/>
</dbReference>
<dbReference type="PANTHER" id="PTHR45703">
    <property type="entry name" value="DYNEIN HEAVY CHAIN"/>
    <property type="match status" value="1"/>
</dbReference>
<dbReference type="GO" id="GO:0005524">
    <property type="term" value="F:ATP binding"/>
    <property type="evidence" value="ECO:0007669"/>
    <property type="project" value="InterPro"/>
</dbReference>
<dbReference type="Pfam" id="PF12796">
    <property type="entry name" value="Ank_2"/>
    <property type="match status" value="3"/>
</dbReference>
<feature type="repeat" description="ANK" evidence="3">
    <location>
        <begin position="814"/>
        <end position="836"/>
    </location>
</feature>
<proteinExistence type="inferred from homology"/>
<dbReference type="InterPro" id="IPR027417">
    <property type="entry name" value="P-loop_NTPase"/>
</dbReference>
<dbReference type="InterPro" id="IPR042228">
    <property type="entry name" value="Dynein_linker_3"/>
</dbReference>
<keyword evidence="3" id="KW-0040">ANK repeat</keyword>
<feature type="domain" description="Aspartyl/asparaginy/proline hydroxylase" evidence="6">
    <location>
        <begin position="2456"/>
        <end position="2561"/>
    </location>
</feature>
<dbReference type="SUPFAM" id="SSF52540">
    <property type="entry name" value="P-loop containing nucleoside triphosphate hydrolases"/>
    <property type="match status" value="2"/>
</dbReference>
<dbReference type="InterPro" id="IPR007803">
    <property type="entry name" value="Asp/Arg/Pro-Hydrxlase"/>
</dbReference>
<evidence type="ECO:0000256" key="3">
    <source>
        <dbReference type="PROSITE-ProRule" id="PRU00023"/>
    </source>
</evidence>
<evidence type="ECO:0000259" key="8">
    <source>
        <dbReference type="Pfam" id="PF12774"/>
    </source>
</evidence>
<protein>
    <submittedName>
        <fullName evidence="9">Uncharacterized protein</fullName>
    </submittedName>
</protein>
<name>A0A813JUR5_POLGL</name>
<dbReference type="InterPro" id="IPR027443">
    <property type="entry name" value="IPNS-like_sf"/>
</dbReference>
<dbReference type="Gene3D" id="1.10.8.710">
    <property type="match status" value="1"/>
</dbReference>
<feature type="repeat" description="ANK" evidence="3">
    <location>
        <begin position="1019"/>
        <end position="1041"/>
    </location>
</feature>
<dbReference type="GO" id="GO:0051959">
    <property type="term" value="F:dynein light intermediate chain binding"/>
    <property type="evidence" value="ECO:0007669"/>
    <property type="project" value="InterPro"/>
</dbReference>
<dbReference type="Pfam" id="PF08393">
    <property type="entry name" value="DHC_N2"/>
    <property type="match status" value="1"/>
</dbReference>
<evidence type="ECO:0000259" key="7">
    <source>
        <dbReference type="Pfam" id="PF08393"/>
    </source>
</evidence>
<feature type="repeat" description="ANK" evidence="3">
    <location>
        <begin position="986"/>
        <end position="1018"/>
    </location>
</feature>
<comment type="caution">
    <text evidence="9">The sequence shown here is derived from an EMBL/GenBank/DDBJ whole genome shotgun (WGS) entry which is preliminary data.</text>
</comment>
<dbReference type="Gene3D" id="1.25.40.20">
    <property type="entry name" value="Ankyrin repeat-containing domain"/>
    <property type="match status" value="4"/>
</dbReference>
<feature type="domain" description="Dynein heavy chain linker" evidence="7">
    <location>
        <begin position="1299"/>
        <end position="1706"/>
    </location>
</feature>
<gene>
    <name evidence="9" type="ORF">PGLA2088_LOCUS23734</name>
</gene>
<dbReference type="Gene3D" id="1.10.287.2620">
    <property type="match status" value="1"/>
</dbReference>
<feature type="repeat" description="ANK" evidence="3">
    <location>
        <begin position="1083"/>
        <end position="1109"/>
    </location>
</feature>
<dbReference type="EMBL" id="CAJNNW010026252">
    <property type="protein sequence ID" value="CAE8683974.1"/>
    <property type="molecule type" value="Genomic_DNA"/>
</dbReference>
<accession>A0A813JUR5</accession>
<dbReference type="PROSITE" id="PS50297">
    <property type="entry name" value="ANK_REP_REGION"/>
    <property type="match status" value="4"/>
</dbReference>
<dbReference type="InterPro" id="IPR042222">
    <property type="entry name" value="Dynein_2_N"/>
</dbReference>
<reference evidence="9" key="1">
    <citation type="submission" date="2021-02" db="EMBL/GenBank/DDBJ databases">
        <authorList>
            <person name="Dougan E. K."/>
            <person name="Rhodes N."/>
            <person name="Thang M."/>
            <person name="Chan C."/>
        </authorList>
    </citation>
    <scope>NUCLEOTIDE SEQUENCE</scope>
</reference>
<dbReference type="Gene3D" id="3.40.50.300">
    <property type="entry name" value="P-loop containing nucleotide triphosphate hydrolases"/>
    <property type="match status" value="2"/>
</dbReference>
<evidence type="ECO:0000256" key="2">
    <source>
        <dbReference type="ARBA" id="ARBA00008887"/>
    </source>
</evidence>
<feature type="region of interest" description="Disordered" evidence="5">
    <location>
        <begin position="1"/>
        <end position="83"/>
    </location>
</feature>
<dbReference type="GO" id="GO:0030286">
    <property type="term" value="C:dynein complex"/>
    <property type="evidence" value="ECO:0007669"/>
    <property type="project" value="InterPro"/>
</dbReference>
<dbReference type="Gene3D" id="2.60.120.330">
    <property type="entry name" value="B-lactam Antibiotic, Isopenicillin N Synthase, Chain"/>
    <property type="match status" value="1"/>
</dbReference>
<dbReference type="GO" id="GO:0045505">
    <property type="term" value="F:dynein intermediate chain binding"/>
    <property type="evidence" value="ECO:0007669"/>
    <property type="project" value="InterPro"/>
</dbReference>
<dbReference type="InterPro" id="IPR026983">
    <property type="entry name" value="DHC"/>
</dbReference>
<dbReference type="InterPro" id="IPR013602">
    <property type="entry name" value="Dynein_heavy_linker"/>
</dbReference>
<dbReference type="FunFam" id="1.20.140.100:FF:000001">
    <property type="entry name" value="dynein heavy chain 17, axonemal"/>
    <property type="match status" value="1"/>
</dbReference>